<accession>A0ACB9EUS0</accession>
<proteinExistence type="predicted"/>
<reference evidence="1 2" key="2">
    <citation type="journal article" date="2022" name="Mol. Ecol. Resour.">
        <title>The genomes of chicory, endive, great burdock and yacon provide insights into Asteraceae paleo-polyploidization history and plant inulin production.</title>
        <authorList>
            <person name="Fan W."/>
            <person name="Wang S."/>
            <person name="Wang H."/>
            <person name="Wang A."/>
            <person name="Jiang F."/>
            <person name="Liu H."/>
            <person name="Zhao H."/>
            <person name="Xu D."/>
            <person name="Zhang Y."/>
        </authorList>
    </citation>
    <scope>NUCLEOTIDE SEQUENCE [LARGE SCALE GENOMIC DNA]</scope>
    <source>
        <strain evidence="2">cv. Yunnan</strain>
        <tissue evidence="1">Leaves</tissue>
    </source>
</reference>
<reference evidence="2" key="1">
    <citation type="journal article" date="2022" name="Mol. Ecol. Resour.">
        <title>The genomes of chicory, endive, great burdock and yacon provide insights into Asteraceae palaeo-polyploidization history and plant inulin production.</title>
        <authorList>
            <person name="Fan W."/>
            <person name="Wang S."/>
            <person name="Wang H."/>
            <person name="Wang A."/>
            <person name="Jiang F."/>
            <person name="Liu H."/>
            <person name="Zhao H."/>
            <person name="Xu D."/>
            <person name="Zhang Y."/>
        </authorList>
    </citation>
    <scope>NUCLEOTIDE SEQUENCE [LARGE SCALE GENOMIC DNA]</scope>
    <source>
        <strain evidence="2">cv. Yunnan</strain>
    </source>
</reference>
<comment type="caution">
    <text evidence="1">The sequence shown here is derived from an EMBL/GenBank/DDBJ whole genome shotgun (WGS) entry which is preliminary data.</text>
</comment>
<evidence type="ECO:0000313" key="1">
    <source>
        <dbReference type="EMBL" id="KAI3762441.1"/>
    </source>
</evidence>
<sequence>MNAENTPRRLAARRLAARRLAARRLAARRLAARRLAARRLAARRLAARTSFHSNEKLRCCGIDEDECDVDEELASDLNNTIVHPHPRHKQNTDDQKEGALRLLLHHHHRTLLLLPPPLPPTSAVRHLPPLISDIISRFSTKIVR</sequence>
<dbReference type="EMBL" id="CM042034">
    <property type="protein sequence ID" value="KAI3762441.1"/>
    <property type="molecule type" value="Genomic_DNA"/>
</dbReference>
<keyword evidence="2" id="KW-1185">Reference proteome</keyword>
<name>A0ACB9EUS0_9ASTR</name>
<gene>
    <name evidence="1" type="ORF">L1987_52871</name>
</gene>
<protein>
    <submittedName>
        <fullName evidence="1">Uncharacterized protein</fullName>
    </submittedName>
</protein>
<organism evidence="1 2">
    <name type="scientific">Smallanthus sonchifolius</name>
    <dbReference type="NCBI Taxonomy" id="185202"/>
    <lineage>
        <taxon>Eukaryota</taxon>
        <taxon>Viridiplantae</taxon>
        <taxon>Streptophyta</taxon>
        <taxon>Embryophyta</taxon>
        <taxon>Tracheophyta</taxon>
        <taxon>Spermatophyta</taxon>
        <taxon>Magnoliopsida</taxon>
        <taxon>eudicotyledons</taxon>
        <taxon>Gunneridae</taxon>
        <taxon>Pentapetalae</taxon>
        <taxon>asterids</taxon>
        <taxon>campanulids</taxon>
        <taxon>Asterales</taxon>
        <taxon>Asteraceae</taxon>
        <taxon>Asteroideae</taxon>
        <taxon>Heliantheae alliance</taxon>
        <taxon>Millerieae</taxon>
        <taxon>Smallanthus</taxon>
    </lineage>
</organism>
<dbReference type="Proteomes" id="UP001056120">
    <property type="component" value="Linkage Group LG17"/>
</dbReference>
<evidence type="ECO:0000313" key="2">
    <source>
        <dbReference type="Proteomes" id="UP001056120"/>
    </source>
</evidence>